<reference evidence="4 5" key="1">
    <citation type="submission" date="2016-08" db="EMBL/GenBank/DDBJ databases">
        <title>Draft genome of Fabibacter sp. strain SK-8.</title>
        <authorList>
            <person name="Wong S.-K."/>
            <person name="Hamasaki K."/>
            <person name="Yoshizawa S."/>
        </authorList>
    </citation>
    <scope>NUCLEOTIDE SEQUENCE [LARGE SCALE GENOMIC DNA]</scope>
    <source>
        <strain evidence="4 5">SK-8</strain>
    </source>
</reference>
<dbReference type="Proteomes" id="UP000095552">
    <property type="component" value="Unassembled WGS sequence"/>
</dbReference>
<evidence type="ECO:0000256" key="2">
    <source>
        <dbReference type="ARBA" id="ARBA00022475"/>
    </source>
</evidence>
<keyword evidence="5" id="KW-1185">Reference proteome</keyword>
<name>A0A1E5T7Y1_9BACT</name>
<dbReference type="OrthoDB" id="5292493at2"/>
<evidence type="ECO:0008006" key="6">
    <source>
        <dbReference type="Google" id="ProtNLM"/>
    </source>
</evidence>
<proteinExistence type="predicted"/>
<keyword evidence="2" id="KW-1003">Cell membrane</keyword>
<gene>
    <name evidence="4" type="ORF">BFP71_00290</name>
</gene>
<dbReference type="Pfam" id="PF06977">
    <property type="entry name" value="SdiA-regulated"/>
    <property type="match status" value="1"/>
</dbReference>
<evidence type="ECO:0000313" key="5">
    <source>
        <dbReference type="Proteomes" id="UP000095552"/>
    </source>
</evidence>
<evidence type="ECO:0000313" key="4">
    <source>
        <dbReference type="EMBL" id="OEK07479.1"/>
    </source>
</evidence>
<comment type="caution">
    <text evidence="4">The sequence shown here is derived from an EMBL/GenBank/DDBJ whole genome shotgun (WGS) entry which is preliminary data.</text>
</comment>
<comment type="subcellular location">
    <subcellularLocation>
        <location evidence="1">Cell membrane</location>
    </subcellularLocation>
</comment>
<dbReference type="SUPFAM" id="SSF50969">
    <property type="entry name" value="YVTN repeat-like/Quinoprotein amine dehydrogenase"/>
    <property type="match status" value="1"/>
</dbReference>
<dbReference type="STRING" id="1563681.BFP71_00290"/>
<dbReference type="AlphaFoldDB" id="A0A1E5T7Y1"/>
<evidence type="ECO:0000256" key="1">
    <source>
        <dbReference type="ARBA" id="ARBA00004236"/>
    </source>
</evidence>
<dbReference type="RefSeq" id="WP_069833462.1">
    <property type="nucleotide sequence ID" value="NZ_MDGQ01000002.1"/>
</dbReference>
<evidence type="ECO:0000256" key="3">
    <source>
        <dbReference type="ARBA" id="ARBA00023136"/>
    </source>
</evidence>
<protein>
    <recommendedName>
        <fullName evidence="6">SMP-30/Gluconolactonase/LRE-like region domain-containing protein</fullName>
    </recommendedName>
</protein>
<dbReference type="InterPro" id="IPR009722">
    <property type="entry name" value="YjiK/CarP"/>
</dbReference>
<organism evidence="4 5">
    <name type="scientific">Roseivirga misakiensis</name>
    <dbReference type="NCBI Taxonomy" id="1563681"/>
    <lineage>
        <taxon>Bacteria</taxon>
        <taxon>Pseudomonadati</taxon>
        <taxon>Bacteroidota</taxon>
        <taxon>Cytophagia</taxon>
        <taxon>Cytophagales</taxon>
        <taxon>Roseivirgaceae</taxon>
        <taxon>Roseivirga</taxon>
    </lineage>
</organism>
<dbReference type="InterPro" id="IPR011044">
    <property type="entry name" value="Quino_amine_DH_bsu"/>
</dbReference>
<sequence>MKETTKTFFILLLLINSFAIIGQEQNKLSYDINNPDERFVLPEYLEEVSGLTYYQKDQLAMLNDEKGRMYVLDLNTKKIIHRVRFEGNGDFEGIERVGDYIYAIESNGKLYRFNVKMEGVVEKIKTPFDSDNNVEGLGYDPQTNHLLIALKDEGDIKEVSVKGKAIYGFHLPSEEFKKTPLHVVKHKDLERVLGDKYKFKPSGVAVHPITREVYIIAAAGQALLVCSPSGEPLHLSKLKSRIFPQPEGIAFSPNGDMFISNEVDGEGGIILKFKAK</sequence>
<accession>A0A1E5T7Y1</accession>
<dbReference type="EMBL" id="MDGQ01000002">
    <property type="protein sequence ID" value="OEK07479.1"/>
    <property type="molecule type" value="Genomic_DNA"/>
</dbReference>
<dbReference type="GO" id="GO:0005886">
    <property type="term" value="C:plasma membrane"/>
    <property type="evidence" value="ECO:0007669"/>
    <property type="project" value="UniProtKB-SubCell"/>
</dbReference>
<keyword evidence="3" id="KW-0472">Membrane</keyword>